<dbReference type="OrthoDB" id="5844105at2759"/>
<keyword evidence="5" id="KW-0132">Cell division</keyword>
<evidence type="ECO:0000256" key="5">
    <source>
        <dbReference type="ARBA" id="ARBA00022618"/>
    </source>
</evidence>
<evidence type="ECO:0000256" key="1">
    <source>
        <dbReference type="ARBA" id="ARBA00004123"/>
    </source>
</evidence>
<dbReference type="GO" id="GO:0048471">
    <property type="term" value="C:perinuclear region of cytoplasm"/>
    <property type="evidence" value="ECO:0007669"/>
    <property type="project" value="UniProtKB-SubCell"/>
</dbReference>
<comment type="subcellular location">
    <subcellularLocation>
        <location evidence="2">Cytoplasm</location>
        <location evidence="2">Perinuclear region</location>
    </subcellularLocation>
    <subcellularLocation>
        <location evidence="1">Nucleus</location>
    </subcellularLocation>
</comment>
<gene>
    <name evidence="14" type="ORF">CAMP_LOCUS10931</name>
</gene>
<dbReference type="InterPro" id="IPR019355">
    <property type="entry name" value="Cell_cycle_regulator_Mat89Bb"/>
</dbReference>
<dbReference type="GO" id="GO:0051642">
    <property type="term" value="P:centrosome localization"/>
    <property type="evidence" value="ECO:0007669"/>
    <property type="project" value="TreeGrafter"/>
</dbReference>
<evidence type="ECO:0000256" key="4">
    <source>
        <dbReference type="ARBA" id="ARBA00022490"/>
    </source>
</evidence>
<evidence type="ECO:0000313" key="14">
    <source>
        <dbReference type="EMBL" id="CAI5448294.1"/>
    </source>
</evidence>
<dbReference type="EMBL" id="CANHGI010000004">
    <property type="protein sequence ID" value="CAI5448294.1"/>
    <property type="molecule type" value="Genomic_DNA"/>
</dbReference>
<name>A0A9P1INU0_9PELO</name>
<evidence type="ECO:0000256" key="12">
    <source>
        <dbReference type="ARBA" id="ARBA00065185"/>
    </source>
</evidence>
<dbReference type="AlphaFoldDB" id="A0A9P1INU0"/>
<dbReference type="GO" id="GO:0007346">
    <property type="term" value="P:regulation of mitotic cell cycle"/>
    <property type="evidence" value="ECO:0007669"/>
    <property type="project" value="TreeGrafter"/>
</dbReference>
<protein>
    <recommendedName>
        <fullName evidence="3">Protein asunder</fullName>
    </recommendedName>
    <alternativeName>
        <fullName evidence="10">Cell cycle regulator Mat89Bb</fullName>
    </alternativeName>
    <alternativeName>
        <fullName evidence="9">Set apart in position or space protein</fullName>
    </alternativeName>
</protein>
<evidence type="ECO:0000313" key="15">
    <source>
        <dbReference type="Proteomes" id="UP001152747"/>
    </source>
</evidence>
<dbReference type="GO" id="GO:0051301">
    <property type="term" value="P:cell division"/>
    <property type="evidence" value="ECO:0007669"/>
    <property type="project" value="UniProtKB-KW"/>
</dbReference>
<evidence type="ECO:0000256" key="8">
    <source>
        <dbReference type="ARBA" id="ARBA00023306"/>
    </source>
</evidence>
<evidence type="ECO:0000256" key="11">
    <source>
        <dbReference type="ARBA" id="ARBA00061603"/>
    </source>
</evidence>
<feature type="region of interest" description="Disordered" evidence="13">
    <location>
        <begin position="723"/>
        <end position="742"/>
    </location>
</feature>
<evidence type="ECO:0000256" key="13">
    <source>
        <dbReference type="SAM" id="MobiDB-lite"/>
    </source>
</evidence>
<dbReference type="PANTHER" id="PTHR12955:SF1">
    <property type="entry name" value="INTEGRATOR COMPLEX SUBUNIT 13"/>
    <property type="match status" value="1"/>
</dbReference>
<keyword evidence="4" id="KW-0963">Cytoplasm</keyword>
<accession>A0A9P1INU0</accession>
<comment type="subunit">
    <text evidence="12">Belongs to the multiprotein complex Integrator, at least composed of IntS1, IntS2, IntS3, IntS4, omd/IntS5, IntS6, defl/IntS7, IntS8, IntS9, IntS10, IntS11, IntS12, asun/IntS13, IntS14 and IntS15. The core complex associates with protein phosphatase 2A subunits mts/PP2A and Pp2A-29B, to form the Integrator-PP2A (INTAC) complex.</text>
</comment>
<dbReference type="GO" id="GO:0032039">
    <property type="term" value="C:integrator complex"/>
    <property type="evidence" value="ECO:0007669"/>
    <property type="project" value="TreeGrafter"/>
</dbReference>
<organism evidence="14 15">
    <name type="scientific">Caenorhabditis angaria</name>
    <dbReference type="NCBI Taxonomy" id="860376"/>
    <lineage>
        <taxon>Eukaryota</taxon>
        <taxon>Metazoa</taxon>
        <taxon>Ecdysozoa</taxon>
        <taxon>Nematoda</taxon>
        <taxon>Chromadorea</taxon>
        <taxon>Rhabditida</taxon>
        <taxon>Rhabditina</taxon>
        <taxon>Rhabditomorpha</taxon>
        <taxon>Rhabditoidea</taxon>
        <taxon>Rhabditidae</taxon>
        <taxon>Peloderinae</taxon>
        <taxon>Caenorhabditis</taxon>
    </lineage>
</organism>
<evidence type="ECO:0000256" key="3">
    <source>
        <dbReference type="ARBA" id="ARBA00020501"/>
    </source>
</evidence>
<feature type="region of interest" description="Disordered" evidence="13">
    <location>
        <begin position="649"/>
        <end position="669"/>
    </location>
</feature>
<sequence length="742" mass="84831">MSYYEKAMRPKASKTVIVLDRSSKFNDLSNEQFDLNIKEGSKIKTVASCKKTIWSWCLEGIFEMHRIISDTFPLGEPLIRFAVSDVPSSGNSSRLLDSEWGEKLSTRKEMLELLKNVRGASKNEDEKNVSPISGLMLAIDAIGQNLKEKQDTEIENFKKIEPDSAGNIIIFTRYTQQDDVEKLQSEVAKLLEARNKISLTLPTPAKQISKIRLFIVNFYALGEECNVKTKPLLKFSEGSVLETWVISRSAGFMAEAIHSMIISAFRLISTTITKIPMKEENRSSAIYDVELFHVKPVHSILKRLGVICDKNTKGFATEGVTYETTRLAWATVSKIKWSLFGNHRTVVPCTSVQAYTRQSACLTQFLMDGRSVLLDLERTGKVAKYPNNVGKFLISHMLKVNNGRIFIHEIDFIPKKHPRNIDRLLPCEPSASVDRLNTLQYKHIFQQMRLKKVEINHLKSNSKTYDPFNMKQPRLKLQKLTRNVPLHLEDTFVFQPHVIKNFEPLLTIITKDELSDVDIENCRANILKLYEKRENGTHLVLPSVELKANAIKNLADCSEQMRVAFVELSKYLANYRDFSEKHIEVHEIFKKTLGIDLLIKDDSPDSDTELDQSVARMFNSSSSSSHAKSTDKNDKETFLKKLRTFSKEDGEISDEKEDEPMKKKLKKKEEHVQYSAKDLNINLLSIFCDKYEKHVAKTRREFVGRELYGEKAKLYVNLDSLAENGAEKTATPPPSAQQRFKN</sequence>
<evidence type="ECO:0000256" key="7">
    <source>
        <dbReference type="ARBA" id="ARBA00023242"/>
    </source>
</evidence>
<evidence type="ECO:0000256" key="10">
    <source>
        <dbReference type="ARBA" id="ARBA00032585"/>
    </source>
</evidence>
<comment type="similarity">
    <text evidence="11">Belongs to the Integrator subunit 13 family.</text>
</comment>
<dbReference type="Proteomes" id="UP001152747">
    <property type="component" value="Unassembled WGS sequence"/>
</dbReference>
<evidence type="ECO:0000256" key="6">
    <source>
        <dbReference type="ARBA" id="ARBA00022776"/>
    </source>
</evidence>
<evidence type="ECO:0000256" key="2">
    <source>
        <dbReference type="ARBA" id="ARBA00004556"/>
    </source>
</evidence>
<keyword evidence="6" id="KW-0498">Mitosis</keyword>
<reference evidence="14" key="1">
    <citation type="submission" date="2022-11" db="EMBL/GenBank/DDBJ databases">
        <authorList>
            <person name="Kikuchi T."/>
        </authorList>
    </citation>
    <scope>NUCLEOTIDE SEQUENCE</scope>
    <source>
        <strain evidence="14">PS1010</strain>
    </source>
</reference>
<dbReference type="PANTHER" id="PTHR12955">
    <property type="entry name" value="SARCOMA ANTIGEN NY-SAR-95-RELATED"/>
    <property type="match status" value="1"/>
</dbReference>
<evidence type="ECO:0000256" key="9">
    <source>
        <dbReference type="ARBA" id="ARBA00030658"/>
    </source>
</evidence>
<feature type="compositionally biased region" description="Basic and acidic residues" evidence="13">
    <location>
        <begin position="659"/>
        <end position="669"/>
    </location>
</feature>
<dbReference type="Pfam" id="PF10221">
    <property type="entry name" value="Mat89Bb"/>
    <property type="match status" value="1"/>
</dbReference>
<proteinExistence type="inferred from homology"/>
<keyword evidence="7" id="KW-0539">Nucleus</keyword>
<comment type="caution">
    <text evidence="14">The sequence shown here is derived from an EMBL/GenBank/DDBJ whole genome shotgun (WGS) entry which is preliminary data.</text>
</comment>
<keyword evidence="15" id="KW-1185">Reference proteome</keyword>
<keyword evidence="8" id="KW-0131">Cell cycle</keyword>